<organism evidence="2 3">
    <name type="scientific">Aequorivita lipolytica</name>
    <dbReference type="NCBI Taxonomy" id="153267"/>
    <lineage>
        <taxon>Bacteria</taxon>
        <taxon>Pseudomonadati</taxon>
        <taxon>Bacteroidota</taxon>
        <taxon>Flavobacteriia</taxon>
        <taxon>Flavobacteriales</taxon>
        <taxon>Flavobacteriaceae</taxon>
        <taxon>Aequorivita</taxon>
    </lineage>
</organism>
<accession>A0A5C6YSN9</accession>
<dbReference type="AlphaFoldDB" id="A0A5C6YSN9"/>
<dbReference type="PROSITE" id="PS51257">
    <property type="entry name" value="PROKAR_LIPOPROTEIN"/>
    <property type="match status" value="1"/>
</dbReference>
<gene>
    <name evidence="2" type="ORF">ESV24_02460</name>
</gene>
<dbReference type="OrthoDB" id="1437313at2"/>
<dbReference type="RefSeq" id="WP_111814995.1">
    <property type="nucleotide sequence ID" value="NZ_CBCRZQ010000003.1"/>
</dbReference>
<dbReference type="EMBL" id="VORU01000002">
    <property type="protein sequence ID" value="TXD70053.1"/>
    <property type="molecule type" value="Genomic_DNA"/>
</dbReference>
<feature type="signal peptide" evidence="1">
    <location>
        <begin position="1"/>
        <end position="24"/>
    </location>
</feature>
<keyword evidence="1" id="KW-0732">Signal</keyword>
<comment type="caution">
    <text evidence="2">The sequence shown here is derived from an EMBL/GenBank/DDBJ whole genome shotgun (WGS) entry which is preliminary data.</text>
</comment>
<reference evidence="2 3" key="1">
    <citation type="submission" date="2019-08" db="EMBL/GenBank/DDBJ databases">
        <title>Genome of Aequorivita lipolytica Y10-2 (type strain).</title>
        <authorList>
            <person name="Bowman J.P."/>
        </authorList>
    </citation>
    <scope>NUCLEOTIDE SEQUENCE [LARGE SCALE GENOMIC DNA]</scope>
    <source>
        <strain evidence="2 3">Y10-2</strain>
    </source>
</reference>
<dbReference type="Proteomes" id="UP000321945">
    <property type="component" value="Unassembled WGS sequence"/>
</dbReference>
<feature type="chain" id="PRO_5022888084" evidence="1">
    <location>
        <begin position="25"/>
        <end position="159"/>
    </location>
</feature>
<sequence length="159" mass="18719">MKPLRTLLIASFATVFFSCGNSQQATTASINNTPYTKGTIREVANMEGNSWNNETNETASTDNDIELYWIELNKKDWIKLKKKDMTPMYDYVNMSEDQILKYQRGYVGYINNMQNKHIRKTLDQKDLLKLQDGILYDILIPAQYDKYQEWKRKNQITKL</sequence>
<evidence type="ECO:0000313" key="2">
    <source>
        <dbReference type="EMBL" id="TXD70053.1"/>
    </source>
</evidence>
<evidence type="ECO:0000313" key="3">
    <source>
        <dbReference type="Proteomes" id="UP000321945"/>
    </source>
</evidence>
<proteinExistence type="predicted"/>
<protein>
    <submittedName>
        <fullName evidence="2">Uncharacterized protein</fullName>
    </submittedName>
</protein>
<evidence type="ECO:0000256" key="1">
    <source>
        <dbReference type="SAM" id="SignalP"/>
    </source>
</evidence>
<name>A0A5C6YSN9_9FLAO</name>
<keyword evidence="3" id="KW-1185">Reference proteome</keyword>